<evidence type="ECO:0000313" key="2">
    <source>
        <dbReference type="Proteomes" id="UP000799302"/>
    </source>
</evidence>
<accession>A0A6A6USK8</accession>
<gene>
    <name evidence="1" type="ORF">BT63DRAFT_474207</name>
</gene>
<dbReference type="AlphaFoldDB" id="A0A6A6USK8"/>
<proteinExistence type="predicted"/>
<reference evidence="1" key="1">
    <citation type="journal article" date="2020" name="Stud. Mycol.">
        <title>101 Dothideomycetes genomes: a test case for predicting lifestyles and emergence of pathogens.</title>
        <authorList>
            <person name="Haridas S."/>
            <person name="Albert R."/>
            <person name="Binder M."/>
            <person name="Bloem J."/>
            <person name="Labutti K."/>
            <person name="Salamov A."/>
            <person name="Andreopoulos B."/>
            <person name="Baker S."/>
            <person name="Barry K."/>
            <person name="Bills G."/>
            <person name="Bluhm B."/>
            <person name="Cannon C."/>
            <person name="Castanera R."/>
            <person name="Culley D."/>
            <person name="Daum C."/>
            <person name="Ezra D."/>
            <person name="Gonzalez J."/>
            <person name="Henrissat B."/>
            <person name="Kuo A."/>
            <person name="Liang C."/>
            <person name="Lipzen A."/>
            <person name="Lutzoni F."/>
            <person name="Magnuson J."/>
            <person name="Mondo S."/>
            <person name="Nolan M."/>
            <person name="Ohm R."/>
            <person name="Pangilinan J."/>
            <person name="Park H.-J."/>
            <person name="Ramirez L."/>
            <person name="Alfaro M."/>
            <person name="Sun H."/>
            <person name="Tritt A."/>
            <person name="Yoshinaga Y."/>
            <person name="Zwiers L.-H."/>
            <person name="Turgeon B."/>
            <person name="Goodwin S."/>
            <person name="Spatafora J."/>
            <person name="Crous P."/>
            <person name="Grigoriev I."/>
        </authorList>
    </citation>
    <scope>NUCLEOTIDE SEQUENCE</scope>
    <source>
        <strain evidence="1">CBS 115976</strain>
    </source>
</reference>
<dbReference type="EMBL" id="MU004230">
    <property type="protein sequence ID" value="KAF2674463.1"/>
    <property type="molecule type" value="Genomic_DNA"/>
</dbReference>
<evidence type="ECO:0000313" key="1">
    <source>
        <dbReference type="EMBL" id="KAF2674463.1"/>
    </source>
</evidence>
<keyword evidence="2" id="KW-1185">Reference proteome</keyword>
<dbReference type="Proteomes" id="UP000799302">
    <property type="component" value="Unassembled WGS sequence"/>
</dbReference>
<protein>
    <submittedName>
        <fullName evidence="1">Uncharacterized protein</fullName>
    </submittedName>
</protein>
<name>A0A6A6USK8_9PEZI</name>
<organism evidence="1 2">
    <name type="scientific">Microthyrium microscopicum</name>
    <dbReference type="NCBI Taxonomy" id="703497"/>
    <lineage>
        <taxon>Eukaryota</taxon>
        <taxon>Fungi</taxon>
        <taxon>Dikarya</taxon>
        <taxon>Ascomycota</taxon>
        <taxon>Pezizomycotina</taxon>
        <taxon>Dothideomycetes</taxon>
        <taxon>Dothideomycetes incertae sedis</taxon>
        <taxon>Microthyriales</taxon>
        <taxon>Microthyriaceae</taxon>
        <taxon>Microthyrium</taxon>
    </lineage>
</organism>
<sequence>MQPTITHLSPAMSSIPFEVRFQPSRVIIGHVGLNPKNPELKAGELIYTRIEKEVAGETIFGTVERELQSGIPTDEELLERAKNRPQAHRPMYQPDRIIMARVRLDCADPAYRKGAEVYFSVEDDGDGGQMLGRQVGYEDGSIGGLNPEKVLENPDVYELAVDLSVSDLGTFQTMEELKQAAAEEQKKLCETH</sequence>